<dbReference type="Gene3D" id="1.10.510.10">
    <property type="entry name" value="Transferase(Phosphotransferase) domain 1"/>
    <property type="match status" value="2"/>
</dbReference>
<dbReference type="PROSITE" id="PS50042">
    <property type="entry name" value="CNMP_BINDING_3"/>
    <property type="match status" value="1"/>
</dbReference>
<dbReference type="GeneID" id="113713831"/>
<evidence type="ECO:0000259" key="4">
    <source>
        <dbReference type="PROSITE" id="PS50042"/>
    </source>
</evidence>
<dbReference type="Gene3D" id="3.30.200.20">
    <property type="entry name" value="Phosphorylase Kinase, domain 1"/>
    <property type="match status" value="2"/>
</dbReference>
<dbReference type="GO" id="GO:0005886">
    <property type="term" value="C:plasma membrane"/>
    <property type="evidence" value="ECO:0007669"/>
    <property type="project" value="UniProtKB-SubCell"/>
</dbReference>
<feature type="domain" description="Protein kinase" evidence="3">
    <location>
        <begin position="523"/>
        <end position="819"/>
    </location>
</feature>
<protein>
    <submittedName>
        <fullName evidence="6">Uncharacterized protein isoform X1</fullName>
    </submittedName>
</protein>
<dbReference type="InterPro" id="IPR001245">
    <property type="entry name" value="Ser-Thr/Tyr_kinase_cat_dom"/>
</dbReference>
<comment type="subcellular location">
    <subcellularLocation>
        <location evidence="1">Cell membrane</location>
    </subcellularLocation>
</comment>
<dbReference type="Pfam" id="PF07714">
    <property type="entry name" value="PK_Tyr_Ser-Thr"/>
    <property type="match status" value="2"/>
</dbReference>
<dbReference type="PANTHER" id="PTHR45621">
    <property type="entry name" value="OS01G0588500 PROTEIN-RELATED"/>
    <property type="match status" value="1"/>
</dbReference>
<reference evidence="5" key="1">
    <citation type="journal article" date="2025" name="Foods">
        <title>Unveiling the Microbial Signatures of Arabica Coffee Cherries: Insights into Ripeness Specific Diversity, Functional Traits, and Implications for Quality and Safety.</title>
        <authorList>
            <consortium name="RefSeq"/>
            <person name="Tenea G.N."/>
            <person name="Cifuentes V."/>
            <person name="Reyes P."/>
            <person name="Cevallos-Vallejos M."/>
        </authorList>
    </citation>
    <scope>NUCLEOTIDE SEQUENCE [LARGE SCALE GENOMIC DNA]</scope>
</reference>
<evidence type="ECO:0000256" key="1">
    <source>
        <dbReference type="ARBA" id="ARBA00004236"/>
    </source>
</evidence>
<evidence type="ECO:0000256" key="2">
    <source>
        <dbReference type="ARBA" id="ARBA00022475"/>
    </source>
</evidence>
<name>A0A6P6USG1_COFAR</name>
<dbReference type="GO" id="GO:0005524">
    <property type="term" value="F:ATP binding"/>
    <property type="evidence" value="ECO:0007669"/>
    <property type="project" value="InterPro"/>
</dbReference>
<organism evidence="5 6">
    <name type="scientific">Coffea arabica</name>
    <name type="common">Arabian coffee</name>
    <dbReference type="NCBI Taxonomy" id="13443"/>
    <lineage>
        <taxon>Eukaryota</taxon>
        <taxon>Viridiplantae</taxon>
        <taxon>Streptophyta</taxon>
        <taxon>Embryophyta</taxon>
        <taxon>Tracheophyta</taxon>
        <taxon>Spermatophyta</taxon>
        <taxon>Magnoliopsida</taxon>
        <taxon>eudicotyledons</taxon>
        <taxon>Gunneridae</taxon>
        <taxon>Pentapetalae</taxon>
        <taxon>asterids</taxon>
        <taxon>lamiids</taxon>
        <taxon>Gentianales</taxon>
        <taxon>Rubiaceae</taxon>
        <taxon>Ixoroideae</taxon>
        <taxon>Gardenieae complex</taxon>
        <taxon>Bertiereae - Coffeeae clade</taxon>
        <taxon>Coffeeae</taxon>
        <taxon>Coffea</taxon>
    </lineage>
</organism>
<dbReference type="InterPro" id="IPR000719">
    <property type="entry name" value="Prot_kinase_dom"/>
</dbReference>
<dbReference type="FunFam" id="3.30.200.20:FF:000433">
    <property type="entry name" value="Predicted protein"/>
    <property type="match status" value="1"/>
</dbReference>
<keyword evidence="2" id="KW-1003">Cell membrane</keyword>
<evidence type="ECO:0000313" key="5">
    <source>
        <dbReference type="Proteomes" id="UP001652660"/>
    </source>
</evidence>
<keyword evidence="2" id="KW-0472">Membrane</keyword>
<gene>
    <name evidence="6" type="primary">LOC113713831</name>
</gene>
<evidence type="ECO:0000313" key="6">
    <source>
        <dbReference type="RefSeq" id="XP_027093428.1"/>
    </source>
</evidence>
<dbReference type="GO" id="GO:0004672">
    <property type="term" value="F:protein kinase activity"/>
    <property type="evidence" value="ECO:0007669"/>
    <property type="project" value="InterPro"/>
</dbReference>
<dbReference type="InterPro" id="IPR011009">
    <property type="entry name" value="Kinase-like_dom_sf"/>
</dbReference>
<dbReference type="AlphaFoldDB" id="A0A6P6USG1"/>
<evidence type="ECO:0000259" key="3">
    <source>
        <dbReference type="PROSITE" id="PS50011"/>
    </source>
</evidence>
<proteinExistence type="predicted"/>
<keyword evidence="5" id="KW-1185">Reference proteome</keyword>
<dbReference type="RefSeq" id="XP_027093428.1">
    <property type="nucleotide sequence ID" value="XM_027237627.2"/>
</dbReference>
<feature type="domain" description="Cyclic nucleotide-binding" evidence="4">
    <location>
        <begin position="58"/>
        <end position="121"/>
    </location>
</feature>
<sequence>MGRSYDNWERLVTATLRREDDRIIAQRTPTPSELSLASLSSFSSFNLASSSCRVSSFSFSSLLAGELFSYKQILQATDWFSESNLIKHGSSGDLFYGVLEGRTQVVVKKIDLSSVNKESLFVSELEVLGKVSHHHRFVPLVGQCLENANEKCLVYELMANKDLSTSLSRKIESGNRRKLPFLDWITRLKIATEVAEGLSYLHECVPPLVHSDIQASSILLDDKFDVKLGSLYEVCAEEKDMRQTATFRAFGEGTFAAAPTTSLRQDIKRASVIWDQEAGRYVSVPVPASDTRGRSLLPEGSKTRTGLKMDDKRPVTFLSPGTSNDSYASCTYDVYSFGKVLLELVTGKLGLSATDDSALNGWMENVLSYILPHDVEVVVNIIDSSLLRAKHLLAQAWAVSFIAKACLSPESSERPRMAQIHLALEHIESASFTNKNLNFTGNHDSVRSAAMEIAKILWGCKIVGRTAQATASGTTLGGGTASRNHRISEAGDFEETYPNGGIFSQPNLTIFYYAELKAAIRHFGSDIGMRELEFGRVYQAWLQDKSTLMHGKGSIVAVRNLSSETKQLLKSRISSLGRLSHPNLVKFLGYCEDKELCVVHEFMQSGSLDNQLFGAGSEVQPLSWDTRLNILIGAARGLAFLHATQEQGFYEYFGTSDILLDGAYNTKISGFGTAKITPLSYLYDVHPNFFRNGRYVDAPPENVFPGANAGLMNVKSDVYGFGVVLVAMLTGLSTKGRQRLSWGEINPVLCFMDLKRDRLEKIMDPKLKGQYSFKVAQKLGSLASICLQHDPEFRPSMKVVVEVLEHVAAAKVETQKPWINQKAYQQVQQL</sequence>
<dbReference type="InterPro" id="IPR050823">
    <property type="entry name" value="Plant_Ser_Thr_Prot_Kinase"/>
</dbReference>
<feature type="domain" description="Protein kinase" evidence="3">
    <location>
        <begin position="80"/>
        <end position="424"/>
    </location>
</feature>
<dbReference type="OrthoDB" id="1936432at2759"/>
<dbReference type="PROSITE" id="PS50011">
    <property type="entry name" value="PROTEIN_KINASE_DOM"/>
    <property type="match status" value="2"/>
</dbReference>
<accession>A0A6P6USG1</accession>
<reference evidence="6" key="2">
    <citation type="submission" date="2025-08" db="UniProtKB">
        <authorList>
            <consortium name="RefSeq"/>
        </authorList>
    </citation>
    <scope>IDENTIFICATION</scope>
    <source>
        <tissue evidence="6">Leaves</tissue>
    </source>
</reference>
<dbReference type="Proteomes" id="UP001652660">
    <property type="component" value="Chromosome 10c"/>
</dbReference>
<dbReference type="SUPFAM" id="SSF56112">
    <property type="entry name" value="Protein kinase-like (PK-like)"/>
    <property type="match status" value="2"/>
</dbReference>
<dbReference type="InterPro" id="IPR000595">
    <property type="entry name" value="cNMP-bd_dom"/>
</dbReference>